<organism evidence="3 4">
    <name type="scientific">Turnera subulata</name>
    <dbReference type="NCBI Taxonomy" id="218843"/>
    <lineage>
        <taxon>Eukaryota</taxon>
        <taxon>Viridiplantae</taxon>
        <taxon>Streptophyta</taxon>
        <taxon>Embryophyta</taxon>
        <taxon>Tracheophyta</taxon>
        <taxon>Spermatophyta</taxon>
        <taxon>Magnoliopsida</taxon>
        <taxon>eudicotyledons</taxon>
        <taxon>Gunneridae</taxon>
        <taxon>Pentapetalae</taxon>
        <taxon>rosids</taxon>
        <taxon>fabids</taxon>
        <taxon>Malpighiales</taxon>
        <taxon>Passifloraceae</taxon>
        <taxon>Turnera</taxon>
    </lineage>
</organism>
<accession>A0A9Q0JNN7</accession>
<dbReference type="Pfam" id="PF10536">
    <property type="entry name" value="PMD"/>
    <property type="match status" value="1"/>
</dbReference>
<sequence length="747" mass="83657">MVEAETTMCEERKEIMVSLLGDSKPTLRIAHFLSPTVDSMDGPPPKPPTLPCSSTLSSVSQNLKVDFSCWRKHERKWPLWVNNLETKYKSVWKSAGIYEAIMSSKCNIQRDDDLVLGITEKWCTETNTFIFPWGEATITLEDVIILGGFSVSGSPVFSCSAESGELKEIQDKLHEARREVGRGPSRNASFTSWMKMFMDSGSDIEHEAFLSLWLARYVFSDSEKLIRANSLFFPIAVHLARGVRIALGPAVLASIYRDLSLLKAITVTACELETSEGDNDKLAVKLWSPFQLVQLWVWERFPSLQPKPKPGWTQGGYPRSVLWNNLSPVKVENIRLVLDSAGENFCWRPYAARITEGLLPNFYSEKEEWKTFDRMVDGALSFALCLRVSELVGLDSIEQYLPNRVAMQFGMDQDLPASVSRRNETSEIAWSNYMRPLGITKLFFPSRFFKPNVSIQYLEWWRESEHDSNTGVPPGFPPKPHSMKEPIEDDFPPKPNRMKEPVSVGNLKPTFEQPVADCNKKNYATTDVPPGFPPNSTRMKEAVSVRDIKPTFAQSIGVCNKIPDVPPGFTPKPNKMKEPVSLWDVRPTNEHTLGDCSKKNSAITDVPPDFPPKSNTRKEPDPLEKVNTTAEELQGNCNKKSDTTGRPSAFGNVGELCRNDSITVPISEIPKEIGSQMTEGEAHVHISKAKGNSPRALRNTTDSNDGSLVHNAKGINVSVGEINILELEARIARLENIIAKGKQQKVR</sequence>
<dbReference type="EMBL" id="JAKUCV010000919">
    <property type="protein sequence ID" value="KAJ4848369.1"/>
    <property type="molecule type" value="Genomic_DNA"/>
</dbReference>
<dbReference type="InterPro" id="IPR044824">
    <property type="entry name" value="MAIN-like"/>
</dbReference>
<dbReference type="PANTHER" id="PTHR46033:SF77">
    <property type="entry name" value="SERINE_THREONINE-PROTEIN PHOSPHATASE 7 LONG FORM HOMOLOG"/>
    <property type="match status" value="1"/>
</dbReference>
<proteinExistence type="predicted"/>
<evidence type="ECO:0000256" key="1">
    <source>
        <dbReference type="SAM" id="MobiDB-lite"/>
    </source>
</evidence>
<dbReference type="InterPro" id="IPR019557">
    <property type="entry name" value="AminoTfrase-like_pln_mobile"/>
</dbReference>
<dbReference type="Proteomes" id="UP001141552">
    <property type="component" value="Unassembled WGS sequence"/>
</dbReference>
<feature type="region of interest" description="Disordered" evidence="1">
    <location>
        <begin position="689"/>
        <end position="710"/>
    </location>
</feature>
<protein>
    <recommendedName>
        <fullName evidence="2">Aminotransferase-like plant mobile domain-containing protein</fullName>
    </recommendedName>
</protein>
<evidence type="ECO:0000313" key="3">
    <source>
        <dbReference type="EMBL" id="KAJ4848369.1"/>
    </source>
</evidence>
<dbReference type="AlphaFoldDB" id="A0A9Q0JNN7"/>
<feature type="compositionally biased region" description="Basic and acidic residues" evidence="1">
    <location>
        <begin position="587"/>
        <end position="598"/>
    </location>
</feature>
<dbReference type="PANTHER" id="PTHR46033">
    <property type="entry name" value="PROTEIN MAIN-LIKE 2"/>
    <property type="match status" value="1"/>
</dbReference>
<reference evidence="3" key="2">
    <citation type="journal article" date="2023" name="Plants (Basel)">
        <title>Annotation of the Turnera subulata (Passifloraceae) Draft Genome Reveals the S-Locus Evolved after the Divergence of Turneroideae from Passifloroideae in a Stepwise Manner.</title>
        <authorList>
            <person name="Henning P.M."/>
            <person name="Roalson E.H."/>
            <person name="Mir W."/>
            <person name="McCubbin A.G."/>
            <person name="Shore J.S."/>
        </authorList>
    </citation>
    <scope>NUCLEOTIDE SEQUENCE</scope>
    <source>
        <strain evidence="3">F60SS</strain>
    </source>
</reference>
<keyword evidence="4" id="KW-1185">Reference proteome</keyword>
<feature type="region of interest" description="Disordered" evidence="1">
    <location>
        <begin position="466"/>
        <end position="496"/>
    </location>
</feature>
<gene>
    <name evidence="3" type="ORF">Tsubulata_020435</name>
</gene>
<reference evidence="3" key="1">
    <citation type="submission" date="2022-02" db="EMBL/GenBank/DDBJ databases">
        <authorList>
            <person name="Henning P.M."/>
            <person name="McCubbin A.G."/>
            <person name="Shore J.S."/>
        </authorList>
    </citation>
    <scope>NUCLEOTIDE SEQUENCE</scope>
    <source>
        <strain evidence="3">F60SS</strain>
        <tissue evidence="3">Leaves</tissue>
    </source>
</reference>
<evidence type="ECO:0000259" key="2">
    <source>
        <dbReference type="Pfam" id="PF10536"/>
    </source>
</evidence>
<name>A0A9Q0JNN7_9ROSI</name>
<dbReference type="GO" id="GO:0010073">
    <property type="term" value="P:meristem maintenance"/>
    <property type="evidence" value="ECO:0007669"/>
    <property type="project" value="InterPro"/>
</dbReference>
<feature type="domain" description="Aminotransferase-like plant mobile" evidence="2">
    <location>
        <begin position="96"/>
        <end position="462"/>
    </location>
</feature>
<dbReference type="OrthoDB" id="1572276at2759"/>
<feature type="region of interest" description="Disordered" evidence="1">
    <location>
        <begin position="587"/>
        <end position="625"/>
    </location>
</feature>
<comment type="caution">
    <text evidence="3">The sequence shown here is derived from an EMBL/GenBank/DDBJ whole genome shotgun (WGS) entry which is preliminary data.</text>
</comment>
<evidence type="ECO:0000313" key="4">
    <source>
        <dbReference type="Proteomes" id="UP001141552"/>
    </source>
</evidence>